<feature type="chain" id="PRO_5013176109" evidence="1">
    <location>
        <begin position="19"/>
        <end position="180"/>
    </location>
</feature>
<dbReference type="PANTHER" id="PTHR21112">
    <property type="entry name" value="CHEMOSENSORY PROTEIN A 29A-RELATED"/>
    <property type="match status" value="1"/>
</dbReference>
<gene>
    <name evidence="2" type="ORF">CLUMA_CG004651</name>
</gene>
<dbReference type="OrthoDB" id="7925769at2759"/>
<evidence type="ECO:0000256" key="1">
    <source>
        <dbReference type="SAM" id="SignalP"/>
    </source>
</evidence>
<dbReference type="PANTHER" id="PTHR21112:SF0">
    <property type="entry name" value="CHEMOSENSORY PROTEIN A 29A-RELATED"/>
    <property type="match status" value="1"/>
</dbReference>
<dbReference type="Proteomes" id="UP000183832">
    <property type="component" value="Unassembled WGS sequence"/>
</dbReference>
<protein>
    <submittedName>
        <fullName evidence="2">CLUMA_CG004651, isoform A</fullName>
    </submittedName>
</protein>
<evidence type="ECO:0000313" key="3">
    <source>
        <dbReference type="Proteomes" id="UP000183832"/>
    </source>
</evidence>
<accession>A0A1J1HTS6</accession>
<feature type="signal peptide" evidence="1">
    <location>
        <begin position="1"/>
        <end position="18"/>
    </location>
</feature>
<organism evidence="2 3">
    <name type="scientific">Clunio marinus</name>
    <dbReference type="NCBI Taxonomy" id="568069"/>
    <lineage>
        <taxon>Eukaryota</taxon>
        <taxon>Metazoa</taxon>
        <taxon>Ecdysozoa</taxon>
        <taxon>Arthropoda</taxon>
        <taxon>Hexapoda</taxon>
        <taxon>Insecta</taxon>
        <taxon>Pterygota</taxon>
        <taxon>Neoptera</taxon>
        <taxon>Endopterygota</taxon>
        <taxon>Diptera</taxon>
        <taxon>Nematocera</taxon>
        <taxon>Chironomoidea</taxon>
        <taxon>Chironomidae</taxon>
        <taxon>Clunio</taxon>
    </lineage>
</organism>
<proteinExistence type="predicted"/>
<keyword evidence="1" id="KW-0732">Signal</keyword>
<dbReference type="AlphaFoldDB" id="A0A1J1HTS6"/>
<evidence type="ECO:0000313" key="2">
    <source>
        <dbReference type="EMBL" id="CRK90962.1"/>
    </source>
</evidence>
<name>A0A1J1HTS6_9DIPT</name>
<reference evidence="2 3" key="1">
    <citation type="submission" date="2015-04" db="EMBL/GenBank/DDBJ databases">
        <authorList>
            <person name="Syromyatnikov M.Y."/>
            <person name="Popov V.N."/>
        </authorList>
    </citation>
    <scope>NUCLEOTIDE SEQUENCE [LARGE SCALE GENOMIC DNA]</scope>
</reference>
<dbReference type="EMBL" id="CVRI01000020">
    <property type="protein sequence ID" value="CRK90962.1"/>
    <property type="molecule type" value="Genomic_DNA"/>
</dbReference>
<sequence>MNLKFLLLQLVLICAASAYEIIIEKLEQVPGKDGDVTKLKSFELKNFNESTKTLNGVMELLEDIGEEFDAEGTAYNFADGKYNKIVSKKITNVCTLYEYKNETLKESYEDIENFITPRVAWKTCPYPKGVYELKDYVCEDKRNLLPKTIPGGENWKVELRMKRKEQDVGGYDAYITVRKD</sequence>
<keyword evidence="3" id="KW-1185">Reference proteome</keyword>